<gene>
    <name evidence="3" type="ORF">K458DRAFT_165525</name>
</gene>
<feature type="region of interest" description="Disordered" evidence="1">
    <location>
        <begin position="113"/>
        <end position="176"/>
    </location>
</feature>
<feature type="compositionally biased region" description="Low complexity" evidence="1">
    <location>
        <begin position="155"/>
        <end position="166"/>
    </location>
</feature>
<evidence type="ECO:0000256" key="1">
    <source>
        <dbReference type="SAM" id="MobiDB-lite"/>
    </source>
</evidence>
<dbReference type="EMBL" id="MU005626">
    <property type="protein sequence ID" value="KAF2677092.1"/>
    <property type="molecule type" value="Genomic_DNA"/>
</dbReference>
<feature type="chain" id="PRO_5026063866" evidence="2">
    <location>
        <begin position="18"/>
        <end position="176"/>
    </location>
</feature>
<protein>
    <submittedName>
        <fullName evidence="3">Uncharacterized protein</fullName>
    </submittedName>
</protein>
<feature type="compositionally biased region" description="Basic residues" evidence="1">
    <location>
        <begin position="141"/>
        <end position="154"/>
    </location>
</feature>
<dbReference type="Proteomes" id="UP000799291">
    <property type="component" value="Unassembled WGS sequence"/>
</dbReference>
<accession>A0A6G1IFV8</accession>
<name>A0A6G1IFV8_9PLEO</name>
<feature type="signal peptide" evidence="2">
    <location>
        <begin position="1"/>
        <end position="17"/>
    </location>
</feature>
<evidence type="ECO:0000313" key="3">
    <source>
        <dbReference type="EMBL" id="KAF2677092.1"/>
    </source>
</evidence>
<keyword evidence="2" id="KW-0732">Signal</keyword>
<feature type="compositionally biased region" description="Basic residues" evidence="1">
    <location>
        <begin position="113"/>
        <end position="122"/>
    </location>
</feature>
<sequence length="176" mass="19639">MLSALLLLLLSLSNRSAVTHIRLAYAQNKEPADHVSITSANSIVPVEQTSYRPLKAIRLPLQLTNTNLPILRRPPNSSNLKLKQQPHTPHTALMHTLYIRRSMPCYATLLAQGKKRGGKTTKQKNQGQEQGVTAPTIHVSDKHHTHNFRTRSHSLHSPSNPSHQLSTTKPPQPPFL</sequence>
<reference evidence="3" key="1">
    <citation type="journal article" date="2020" name="Stud. Mycol.">
        <title>101 Dothideomycetes genomes: a test case for predicting lifestyles and emergence of pathogens.</title>
        <authorList>
            <person name="Haridas S."/>
            <person name="Albert R."/>
            <person name="Binder M."/>
            <person name="Bloem J."/>
            <person name="Labutti K."/>
            <person name="Salamov A."/>
            <person name="Andreopoulos B."/>
            <person name="Baker S."/>
            <person name="Barry K."/>
            <person name="Bills G."/>
            <person name="Bluhm B."/>
            <person name="Cannon C."/>
            <person name="Castanera R."/>
            <person name="Culley D."/>
            <person name="Daum C."/>
            <person name="Ezra D."/>
            <person name="Gonzalez J."/>
            <person name="Henrissat B."/>
            <person name="Kuo A."/>
            <person name="Liang C."/>
            <person name="Lipzen A."/>
            <person name="Lutzoni F."/>
            <person name="Magnuson J."/>
            <person name="Mondo S."/>
            <person name="Nolan M."/>
            <person name="Ohm R."/>
            <person name="Pangilinan J."/>
            <person name="Park H.-J."/>
            <person name="Ramirez L."/>
            <person name="Alfaro M."/>
            <person name="Sun H."/>
            <person name="Tritt A."/>
            <person name="Yoshinaga Y."/>
            <person name="Zwiers L.-H."/>
            <person name="Turgeon B."/>
            <person name="Goodwin S."/>
            <person name="Spatafora J."/>
            <person name="Crous P."/>
            <person name="Grigoriev I."/>
        </authorList>
    </citation>
    <scope>NUCLEOTIDE SEQUENCE</scope>
    <source>
        <strain evidence="3">CBS 122367</strain>
    </source>
</reference>
<proteinExistence type="predicted"/>
<evidence type="ECO:0000256" key="2">
    <source>
        <dbReference type="SAM" id="SignalP"/>
    </source>
</evidence>
<evidence type="ECO:0000313" key="4">
    <source>
        <dbReference type="Proteomes" id="UP000799291"/>
    </source>
</evidence>
<organism evidence="3 4">
    <name type="scientific">Lentithecium fluviatile CBS 122367</name>
    <dbReference type="NCBI Taxonomy" id="1168545"/>
    <lineage>
        <taxon>Eukaryota</taxon>
        <taxon>Fungi</taxon>
        <taxon>Dikarya</taxon>
        <taxon>Ascomycota</taxon>
        <taxon>Pezizomycotina</taxon>
        <taxon>Dothideomycetes</taxon>
        <taxon>Pleosporomycetidae</taxon>
        <taxon>Pleosporales</taxon>
        <taxon>Massarineae</taxon>
        <taxon>Lentitheciaceae</taxon>
        <taxon>Lentithecium</taxon>
    </lineage>
</organism>
<dbReference type="AlphaFoldDB" id="A0A6G1IFV8"/>
<keyword evidence="4" id="KW-1185">Reference proteome</keyword>